<dbReference type="InterPro" id="IPR050563">
    <property type="entry name" value="4-hydroxybenzoyl-CoA_TE"/>
</dbReference>
<evidence type="ECO:0000256" key="3">
    <source>
        <dbReference type="SAM" id="MobiDB-lite"/>
    </source>
</evidence>
<evidence type="ECO:0000256" key="2">
    <source>
        <dbReference type="ARBA" id="ARBA00022801"/>
    </source>
</evidence>
<dbReference type="CDD" id="cd00586">
    <property type="entry name" value="4HBT"/>
    <property type="match status" value="1"/>
</dbReference>
<dbReference type="GO" id="GO:0047617">
    <property type="term" value="F:fatty acyl-CoA hydrolase activity"/>
    <property type="evidence" value="ECO:0007669"/>
    <property type="project" value="TreeGrafter"/>
</dbReference>
<proteinExistence type="inferred from homology"/>
<comment type="caution">
    <text evidence="4">The sequence shown here is derived from an EMBL/GenBank/DDBJ whole genome shotgun (WGS) entry which is preliminary data.</text>
</comment>
<dbReference type="EMBL" id="WUYX01000029">
    <property type="protein sequence ID" value="MXV62385.1"/>
    <property type="molecule type" value="Genomic_DNA"/>
</dbReference>
<dbReference type="Proteomes" id="UP000434101">
    <property type="component" value="Unassembled WGS sequence"/>
</dbReference>
<feature type="compositionally biased region" description="Basic and acidic residues" evidence="3">
    <location>
        <begin position="109"/>
        <end position="126"/>
    </location>
</feature>
<evidence type="ECO:0000313" key="5">
    <source>
        <dbReference type="Proteomes" id="UP000434101"/>
    </source>
</evidence>
<evidence type="ECO:0000313" key="4">
    <source>
        <dbReference type="EMBL" id="MXV62385.1"/>
    </source>
</evidence>
<dbReference type="PIRSF" id="PIRSF003230">
    <property type="entry name" value="YbgC"/>
    <property type="match status" value="1"/>
</dbReference>
<dbReference type="InterPro" id="IPR029069">
    <property type="entry name" value="HotDog_dom_sf"/>
</dbReference>
<dbReference type="PANTHER" id="PTHR31793">
    <property type="entry name" value="4-HYDROXYBENZOYL-COA THIOESTERASE FAMILY MEMBER"/>
    <property type="match status" value="1"/>
</dbReference>
<dbReference type="PANTHER" id="PTHR31793:SF27">
    <property type="entry name" value="NOVEL THIOESTERASE SUPERFAMILY DOMAIN AND SAPOSIN A-TYPE DOMAIN CONTAINING PROTEIN (0610012H03RIK)"/>
    <property type="match status" value="1"/>
</dbReference>
<accession>A0A6B0VMJ3</accession>
<keyword evidence="5" id="KW-1185">Reference proteome</keyword>
<dbReference type="SUPFAM" id="SSF54637">
    <property type="entry name" value="Thioesterase/thiol ester dehydrase-isomerase"/>
    <property type="match status" value="1"/>
</dbReference>
<keyword evidence="2" id="KW-0378">Hydrolase</keyword>
<dbReference type="Gene3D" id="3.10.129.10">
    <property type="entry name" value="Hotdog Thioesterase"/>
    <property type="match status" value="1"/>
</dbReference>
<gene>
    <name evidence="4" type="ORF">GS429_09980</name>
</gene>
<dbReference type="AlphaFoldDB" id="A0A6B0VMJ3"/>
<evidence type="ECO:0000256" key="1">
    <source>
        <dbReference type="ARBA" id="ARBA00005953"/>
    </source>
</evidence>
<dbReference type="InterPro" id="IPR006684">
    <property type="entry name" value="YbgC/YbaW"/>
</dbReference>
<dbReference type="RefSeq" id="WP_160065106.1">
    <property type="nucleotide sequence ID" value="NZ_WUYX01000029.1"/>
</dbReference>
<dbReference type="OrthoDB" id="56956at2157"/>
<feature type="region of interest" description="Disordered" evidence="3">
    <location>
        <begin position="109"/>
        <end position="136"/>
    </location>
</feature>
<organism evidence="4 5">
    <name type="scientific">Natronorubrum halalkaliphilum</name>
    <dbReference type="NCBI Taxonomy" id="2691917"/>
    <lineage>
        <taxon>Archaea</taxon>
        <taxon>Methanobacteriati</taxon>
        <taxon>Methanobacteriota</taxon>
        <taxon>Stenosarchaea group</taxon>
        <taxon>Halobacteria</taxon>
        <taxon>Halobacteriales</taxon>
        <taxon>Natrialbaceae</taxon>
        <taxon>Natronorubrum</taxon>
    </lineage>
</organism>
<protein>
    <submittedName>
        <fullName evidence="4">Acyl-CoA thioesterase</fullName>
    </submittedName>
</protein>
<dbReference type="Pfam" id="PF13279">
    <property type="entry name" value="4HBT_2"/>
    <property type="match status" value="1"/>
</dbReference>
<sequence length="136" mass="15247">MTDPFTVDISVRYRDLDPLNHVNHAVYASYFEAARTDYLEAVVGIAAENISFVIANLEIDYERPIVKGDEPEVVLWVSRLGDSSCTMEYEIHVDGEVAATAETTMVHIDPETKRPSPFPDEIREPIESFEEPSATA</sequence>
<reference evidence="4 5" key="1">
    <citation type="submission" date="2020-01" db="EMBL/GenBank/DDBJ databases">
        <title>Natronorubrum sp. JWXQ-INN 674 isolated from Inner Mongolia Autonomous Region of China.</title>
        <authorList>
            <person name="Xue Q."/>
        </authorList>
    </citation>
    <scope>NUCLEOTIDE SEQUENCE [LARGE SCALE GENOMIC DNA]</scope>
    <source>
        <strain evidence="4 5">JWXQ-INN-674</strain>
    </source>
</reference>
<name>A0A6B0VMJ3_9EURY</name>
<comment type="similarity">
    <text evidence="1">Belongs to the 4-hydroxybenzoyl-CoA thioesterase family.</text>
</comment>